<gene>
    <name evidence="2" type="ORF">F8M41_015438</name>
</gene>
<feature type="compositionally biased region" description="Polar residues" evidence="1">
    <location>
        <begin position="117"/>
        <end position="135"/>
    </location>
</feature>
<protein>
    <submittedName>
        <fullName evidence="2">Uncharacterized protein</fullName>
    </submittedName>
</protein>
<feature type="compositionally biased region" description="Low complexity" evidence="1">
    <location>
        <begin position="83"/>
        <end position="92"/>
    </location>
</feature>
<dbReference type="EMBL" id="WTPW01000324">
    <property type="protein sequence ID" value="KAF0523213.1"/>
    <property type="molecule type" value="Genomic_DNA"/>
</dbReference>
<feature type="region of interest" description="Disordered" evidence="1">
    <location>
        <begin position="83"/>
        <end position="160"/>
    </location>
</feature>
<organism evidence="2 3">
    <name type="scientific">Gigaspora margarita</name>
    <dbReference type="NCBI Taxonomy" id="4874"/>
    <lineage>
        <taxon>Eukaryota</taxon>
        <taxon>Fungi</taxon>
        <taxon>Fungi incertae sedis</taxon>
        <taxon>Mucoromycota</taxon>
        <taxon>Glomeromycotina</taxon>
        <taxon>Glomeromycetes</taxon>
        <taxon>Diversisporales</taxon>
        <taxon>Gigasporaceae</taxon>
        <taxon>Gigaspora</taxon>
    </lineage>
</organism>
<evidence type="ECO:0000313" key="2">
    <source>
        <dbReference type="EMBL" id="KAF0523213.1"/>
    </source>
</evidence>
<name>A0A8H4AQN5_GIGMA</name>
<sequence>MDSNPQNRPTAEQVYSIINRWKIILESENLTDEETDIKKKFDDADSIIKKLSLNSLSSSNQNIYYSTQIDTQKIIESLKGHIQSSQHSQSYSGKTIVPLTSDLSHEEKLPKNFDGPRQSSQSYSGCDLAQLTQTPKSDHFKFSSDEEKSPKNLKEKASIE</sequence>
<evidence type="ECO:0000313" key="3">
    <source>
        <dbReference type="Proteomes" id="UP000439903"/>
    </source>
</evidence>
<dbReference type="Proteomes" id="UP000439903">
    <property type="component" value="Unassembled WGS sequence"/>
</dbReference>
<proteinExistence type="predicted"/>
<feature type="compositionally biased region" description="Basic and acidic residues" evidence="1">
    <location>
        <begin position="136"/>
        <end position="160"/>
    </location>
</feature>
<dbReference type="OrthoDB" id="10527901at2759"/>
<accession>A0A8H4AQN5</accession>
<dbReference type="AlphaFoldDB" id="A0A8H4AQN5"/>
<keyword evidence="3" id="KW-1185">Reference proteome</keyword>
<comment type="caution">
    <text evidence="2">The sequence shown here is derived from an EMBL/GenBank/DDBJ whole genome shotgun (WGS) entry which is preliminary data.</text>
</comment>
<evidence type="ECO:0000256" key="1">
    <source>
        <dbReference type="SAM" id="MobiDB-lite"/>
    </source>
</evidence>
<reference evidence="2 3" key="1">
    <citation type="journal article" date="2019" name="Environ. Microbiol.">
        <title>At the nexus of three kingdoms: the genome of the mycorrhizal fungus Gigaspora margarita provides insights into plant, endobacterial and fungal interactions.</title>
        <authorList>
            <person name="Venice F."/>
            <person name="Ghignone S."/>
            <person name="Salvioli di Fossalunga A."/>
            <person name="Amselem J."/>
            <person name="Novero M."/>
            <person name="Xianan X."/>
            <person name="Sedzielewska Toro K."/>
            <person name="Morin E."/>
            <person name="Lipzen A."/>
            <person name="Grigoriev I.V."/>
            <person name="Henrissat B."/>
            <person name="Martin F.M."/>
            <person name="Bonfante P."/>
        </authorList>
    </citation>
    <scope>NUCLEOTIDE SEQUENCE [LARGE SCALE GENOMIC DNA]</scope>
    <source>
        <strain evidence="2 3">BEG34</strain>
    </source>
</reference>